<dbReference type="AlphaFoldDB" id="A0A1F6F466"/>
<organism evidence="2 3">
    <name type="scientific">Candidatus Kaiserbacteria bacterium RIFCSPLOWO2_01_FULL_54_13</name>
    <dbReference type="NCBI Taxonomy" id="1798512"/>
    <lineage>
        <taxon>Bacteria</taxon>
        <taxon>Candidatus Kaiseribacteriota</taxon>
    </lineage>
</organism>
<proteinExistence type="predicted"/>
<gene>
    <name evidence="2" type="ORF">A3A39_03190</name>
</gene>
<keyword evidence="1" id="KW-0175">Coiled coil</keyword>
<comment type="caution">
    <text evidence="2">The sequence shown here is derived from an EMBL/GenBank/DDBJ whole genome shotgun (WGS) entry which is preliminary data.</text>
</comment>
<sequence>MKKKVFRKDKNVESLIETVDFIKDNMSTKDDVDEIKKTLNEHTRDLNTIKNDLKTDVDKRKQLEVRVTRLEQKV</sequence>
<protein>
    <submittedName>
        <fullName evidence="2">Uncharacterized protein</fullName>
    </submittedName>
</protein>
<name>A0A1F6F466_9BACT</name>
<dbReference type="Proteomes" id="UP000177372">
    <property type="component" value="Unassembled WGS sequence"/>
</dbReference>
<accession>A0A1F6F466</accession>
<evidence type="ECO:0000256" key="1">
    <source>
        <dbReference type="SAM" id="Coils"/>
    </source>
</evidence>
<feature type="coiled-coil region" evidence="1">
    <location>
        <begin position="32"/>
        <end position="73"/>
    </location>
</feature>
<reference evidence="2 3" key="1">
    <citation type="journal article" date="2016" name="Nat. Commun.">
        <title>Thousands of microbial genomes shed light on interconnected biogeochemical processes in an aquifer system.</title>
        <authorList>
            <person name="Anantharaman K."/>
            <person name="Brown C.T."/>
            <person name="Hug L.A."/>
            <person name="Sharon I."/>
            <person name="Castelle C.J."/>
            <person name="Probst A.J."/>
            <person name="Thomas B.C."/>
            <person name="Singh A."/>
            <person name="Wilkins M.J."/>
            <person name="Karaoz U."/>
            <person name="Brodie E.L."/>
            <person name="Williams K.H."/>
            <person name="Hubbard S.S."/>
            <person name="Banfield J.F."/>
        </authorList>
    </citation>
    <scope>NUCLEOTIDE SEQUENCE [LARGE SCALE GENOMIC DNA]</scope>
</reference>
<evidence type="ECO:0000313" key="3">
    <source>
        <dbReference type="Proteomes" id="UP000177372"/>
    </source>
</evidence>
<evidence type="ECO:0000313" key="2">
    <source>
        <dbReference type="EMBL" id="OGG80672.1"/>
    </source>
</evidence>
<dbReference type="EMBL" id="MFLZ01000002">
    <property type="protein sequence ID" value="OGG80672.1"/>
    <property type="molecule type" value="Genomic_DNA"/>
</dbReference>